<dbReference type="VEuPathDB" id="FungiDB:PYU1_G008578"/>
<evidence type="ECO:0000256" key="1">
    <source>
        <dbReference type="SAM" id="MobiDB-lite"/>
    </source>
</evidence>
<reference evidence="3" key="2">
    <citation type="submission" date="2010-04" db="EMBL/GenBank/DDBJ databases">
        <authorList>
            <person name="Buell R."/>
            <person name="Hamilton J."/>
            <person name="Hostetler J."/>
        </authorList>
    </citation>
    <scope>NUCLEOTIDE SEQUENCE [LARGE SCALE GENOMIC DNA]</scope>
    <source>
        <strain evidence="3">DAOM:BR144</strain>
    </source>
</reference>
<dbReference type="eggNOG" id="ENOG502T2A2">
    <property type="taxonomic scope" value="Eukaryota"/>
</dbReference>
<evidence type="ECO:0000313" key="3">
    <source>
        <dbReference type="Proteomes" id="UP000019132"/>
    </source>
</evidence>
<dbReference type="EMBL" id="GL376613">
    <property type="status" value="NOT_ANNOTATED_CDS"/>
    <property type="molecule type" value="Genomic_DNA"/>
</dbReference>
<dbReference type="EnsemblProtists" id="PYU1_T008594">
    <property type="protein sequence ID" value="PYU1_T008594"/>
    <property type="gene ID" value="PYU1_G008578"/>
</dbReference>
<keyword evidence="3" id="KW-1185">Reference proteome</keyword>
<dbReference type="AlphaFoldDB" id="K3WUE7"/>
<protein>
    <submittedName>
        <fullName evidence="2">Uncharacterized protein</fullName>
    </submittedName>
</protein>
<accession>K3WUE7</accession>
<proteinExistence type="predicted"/>
<dbReference type="HOGENOM" id="CLU_2042781_0_0_1"/>
<name>K3WUE7_GLOUD</name>
<evidence type="ECO:0000313" key="2">
    <source>
        <dbReference type="EnsemblProtists" id="PYU1_T008594"/>
    </source>
</evidence>
<organism evidence="2 3">
    <name type="scientific">Globisporangium ultimum (strain ATCC 200006 / CBS 805.95 / DAOM BR144)</name>
    <name type="common">Pythium ultimum</name>
    <dbReference type="NCBI Taxonomy" id="431595"/>
    <lineage>
        <taxon>Eukaryota</taxon>
        <taxon>Sar</taxon>
        <taxon>Stramenopiles</taxon>
        <taxon>Oomycota</taxon>
        <taxon>Peronosporomycetes</taxon>
        <taxon>Pythiales</taxon>
        <taxon>Pythiaceae</taxon>
        <taxon>Globisporangium</taxon>
    </lineage>
</organism>
<sequence length="121" mass="14103">MTNEQHEEAKADAAAATTTTKGRIHGERVAALRAALRIPSDDYSDSPDAYNPKKPPKRFIKLHAEETKISAEFHVHTRAMFFEREVVDRDVCDRIENREWFDAQLREIYDHDNAHLDRRDQ</sequence>
<dbReference type="InParanoid" id="K3WUE7"/>
<feature type="region of interest" description="Disordered" evidence="1">
    <location>
        <begin position="1"/>
        <end position="26"/>
    </location>
</feature>
<reference evidence="2" key="3">
    <citation type="submission" date="2015-02" db="UniProtKB">
        <authorList>
            <consortium name="EnsemblProtists"/>
        </authorList>
    </citation>
    <scope>IDENTIFICATION</scope>
    <source>
        <strain evidence="2">DAOM BR144</strain>
    </source>
</reference>
<dbReference type="Proteomes" id="UP000019132">
    <property type="component" value="Unassembled WGS sequence"/>
</dbReference>
<reference evidence="3" key="1">
    <citation type="journal article" date="2010" name="Genome Biol.">
        <title>Genome sequence of the necrotrophic plant pathogen Pythium ultimum reveals original pathogenicity mechanisms and effector repertoire.</title>
        <authorList>
            <person name="Levesque C.A."/>
            <person name="Brouwer H."/>
            <person name="Cano L."/>
            <person name="Hamilton J.P."/>
            <person name="Holt C."/>
            <person name="Huitema E."/>
            <person name="Raffaele S."/>
            <person name="Robideau G.P."/>
            <person name="Thines M."/>
            <person name="Win J."/>
            <person name="Zerillo M.M."/>
            <person name="Beakes G.W."/>
            <person name="Boore J.L."/>
            <person name="Busam D."/>
            <person name="Dumas B."/>
            <person name="Ferriera S."/>
            <person name="Fuerstenberg S.I."/>
            <person name="Gachon C.M."/>
            <person name="Gaulin E."/>
            <person name="Govers F."/>
            <person name="Grenville-Briggs L."/>
            <person name="Horner N."/>
            <person name="Hostetler J."/>
            <person name="Jiang R.H."/>
            <person name="Johnson J."/>
            <person name="Krajaejun T."/>
            <person name="Lin H."/>
            <person name="Meijer H.J."/>
            <person name="Moore B."/>
            <person name="Morris P."/>
            <person name="Phuntmart V."/>
            <person name="Puiu D."/>
            <person name="Shetty J."/>
            <person name="Stajich J.E."/>
            <person name="Tripathy S."/>
            <person name="Wawra S."/>
            <person name="van West P."/>
            <person name="Whitty B.R."/>
            <person name="Coutinho P.M."/>
            <person name="Henrissat B."/>
            <person name="Martin F."/>
            <person name="Thomas P.D."/>
            <person name="Tyler B.M."/>
            <person name="De Vries R.P."/>
            <person name="Kamoun S."/>
            <person name="Yandell M."/>
            <person name="Tisserat N."/>
            <person name="Buell C.R."/>
        </authorList>
    </citation>
    <scope>NUCLEOTIDE SEQUENCE</scope>
    <source>
        <strain evidence="3">DAOM:BR144</strain>
    </source>
</reference>
<feature type="compositionally biased region" description="Low complexity" evidence="1">
    <location>
        <begin position="12"/>
        <end position="21"/>
    </location>
</feature>
<feature type="compositionally biased region" description="Basic and acidic residues" evidence="1">
    <location>
        <begin position="1"/>
        <end position="11"/>
    </location>
</feature>